<dbReference type="KEGG" id="vg:60331471"/>
<evidence type="ECO:0000313" key="1">
    <source>
        <dbReference type="EMBL" id="QGH79622.1"/>
    </source>
</evidence>
<accession>A0A5Q2WM87</accession>
<organism evidence="1 2">
    <name type="scientific">Mycobacterium phage Minnie</name>
    <dbReference type="NCBI Taxonomy" id="2653764"/>
    <lineage>
        <taxon>Viruses</taxon>
        <taxon>Duplodnaviria</taxon>
        <taxon>Heunggongvirae</taxon>
        <taxon>Uroviricota</taxon>
        <taxon>Caudoviricetes</taxon>
        <taxon>Gracegardnervirinae</taxon>
        <taxon>Cheoctovirus</taxon>
        <taxon>Cheoctovirus minnie</taxon>
    </lineage>
</organism>
<proteinExistence type="predicted"/>
<name>A0A5Q2WM87_9CAUD</name>
<protein>
    <submittedName>
        <fullName evidence="1">Uncharacterized protein</fullName>
    </submittedName>
</protein>
<reference evidence="1 2" key="1">
    <citation type="submission" date="2019-08" db="EMBL/GenBank/DDBJ databases">
        <authorList>
            <person name="Silva M.P."/>
            <person name="Gonzalez K."/>
            <person name="Koka A.K."/>
            <person name="Cabrera L."/>
            <person name="Cambron D.A."/>
            <person name="Diaz-Ariza A.M."/>
            <person name="Escobar S.L."/>
            <person name="Gali A.E."/>
            <person name="Garcia A."/>
            <person name="Gonzalez K.S."/>
            <person name="Mejia V.A."/>
            <person name="Morales N.J."/>
            <person name="Puente P.E."/>
            <person name="Ramos S.M."/>
            <person name="Rivera A.M."/>
            <person name="Ruas A.M."/>
            <person name="Ruiz E.O."/>
            <person name="Rustin G.O."/>
            <person name="Santana P.N."/>
            <person name="Alonso A."/>
            <person name="Arias E."/>
            <person name="Boaretto D."/>
            <person name="Casey G.B."/>
            <person name="Fernandez S.D."/>
            <person name="Flores B.C."/>
            <person name="Gonzalez C.A."/>
            <person name="Hernandez L.A."/>
            <person name="Lormand T.I."/>
            <person name="Oro J.D."/>
            <person name="Pineiro L."/>
            <person name="Quintana A.E."/>
            <person name="Solorzano G.E."/>
            <person name="Waikel P.A."/>
            <person name="Dougan K.E."/>
            <person name="Rodriguez-Lanetty M."/>
            <person name="Delesalle V.A."/>
            <person name="Garlena R.A."/>
            <person name="Russell D.A."/>
            <person name="Pope W.H."/>
            <person name="Jacobs-Sera D."/>
            <person name="Hatfull G.F."/>
        </authorList>
    </citation>
    <scope>NUCLEOTIDE SEQUENCE [LARGE SCALE GENOMIC DNA]</scope>
</reference>
<dbReference type="Proteomes" id="UP000371275">
    <property type="component" value="Segment"/>
</dbReference>
<dbReference type="EMBL" id="MN369755">
    <property type="protein sequence ID" value="QGH79622.1"/>
    <property type="molecule type" value="Genomic_DNA"/>
</dbReference>
<dbReference type="GeneID" id="60331471"/>
<sequence>MTISRRGDATYTGYNGAREAALRAMDKVKKSDASLQYRKYSDSQQVMRECIYMGVCPFCGDVFKNLAAHTNRPHGIDRFELKEMAGIPKSLPACSREFTESRSAAAKANLDKDHIRRLIAAPKPKKRTYSEAGKAVQRAKLHHPNVIANRRLPGRGFPSKSPEEMAEYAKRAGETNSRRRLARVADRDALIVERISGGELLEDVAADLGIHVRTAKTVLRRNGFDVDLRAQAARHDRRKAKSKASLAAAALARAKNLEQMRVERHARWAELGRTWSAIEVLATEWGVTEKTVIAYLKGSGETVPDGHQVGRRRPAKEAAPRLQRWDELGKDWNAVLLMSSELGLRPAQLSQYLRNLGEVVPDGRKAAR</sequence>
<evidence type="ECO:0000313" key="2">
    <source>
        <dbReference type="Proteomes" id="UP000371275"/>
    </source>
</evidence>
<gene>
    <name evidence="1" type="primary">51</name>
    <name evidence="1" type="ORF">SEA_MINNIE_51</name>
</gene>
<dbReference type="RefSeq" id="YP_009959924.1">
    <property type="nucleotide sequence ID" value="NC_051685.1"/>
</dbReference>
<keyword evidence="2" id="KW-1185">Reference proteome</keyword>